<dbReference type="Proteomes" id="UP000276215">
    <property type="component" value="Unassembled WGS sequence"/>
</dbReference>
<accession>A0A3N4JBP1</accession>
<dbReference type="EMBL" id="ML120423">
    <property type="protein sequence ID" value="RPA95655.1"/>
    <property type="molecule type" value="Genomic_DNA"/>
</dbReference>
<name>A0A3N4JBP1_9PEZI</name>
<reference evidence="1 2" key="1">
    <citation type="journal article" date="2018" name="Nat. Ecol. Evol.">
        <title>Pezizomycetes genomes reveal the molecular basis of ectomycorrhizal truffle lifestyle.</title>
        <authorList>
            <person name="Murat C."/>
            <person name="Payen T."/>
            <person name="Noel B."/>
            <person name="Kuo A."/>
            <person name="Morin E."/>
            <person name="Chen J."/>
            <person name="Kohler A."/>
            <person name="Krizsan K."/>
            <person name="Balestrini R."/>
            <person name="Da Silva C."/>
            <person name="Montanini B."/>
            <person name="Hainaut M."/>
            <person name="Levati E."/>
            <person name="Barry K.W."/>
            <person name="Belfiori B."/>
            <person name="Cichocki N."/>
            <person name="Clum A."/>
            <person name="Dockter R.B."/>
            <person name="Fauchery L."/>
            <person name="Guy J."/>
            <person name="Iotti M."/>
            <person name="Le Tacon F."/>
            <person name="Lindquist E.A."/>
            <person name="Lipzen A."/>
            <person name="Malagnac F."/>
            <person name="Mello A."/>
            <person name="Molinier V."/>
            <person name="Miyauchi S."/>
            <person name="Poulain J."/>
            <person name="Riccioni C."/>
            <person name="Rubini A."/>
            <person name="Sitrit Y."/>
            <person name="Splivallo R."/>
            <person name="Traeger S."/>
            <person name="Wang M."/>
            <person name="Zifcakova L."/>
            <person name="Wipf D."/>
            <person name="Zambonelli A."/>
            <person name="Paolocci F."/>
            <person name="Nowrousian M."/>
            <person name="Ottonello S."/>
            <person name="Baldrian P."/>
            <person name="Spatafora J.W."/>
            <person name="Henrissat B."/>
            <person name="Nagy L.G."/>
            <person name="Aury J.M."/>
            <person name="Wincker P."/>
            <person name="Grigoriev I.V."/>
            <person name="Bonfante P."/>
            <person name="Martin F.M."/>
        </authorList>
    </citation>
    <scope>NUCLEOTIDE SEQUENCE [LARGE SCALE GENOMIC DNA]</scope>
    <source>
        <strain evidence="1 2">120613-1</strain>
    </source>
</reference>
<gene>
    <name evidence="1" type="ORF">L873DRAFT_1792150</name>
</gene>
<proteinExistence type="predicted"/>
<protein>
    <submittedName>
        <fullName evidence="1">Uncharacterized protein</fullName>
    </submittedName>
</protein>
<dbReference type="AlphaFoldDB" id="A0A3N4JBP1"/>
<sequence>MSQKTYAPHHASGIGFLSVPSQGHQGFNFNGQRSGATNQQIFQEGPLPAQYTGNVDQYVNPSWLQNSDQSSSAIITTISSTSICTAFNILQNPSSYAGKDADQEDEPDSIAAMTGNEWLGDFDDDLNGGMASNSNLTLPYCTP</sequence>
<evidence type="ECO:0000313" key="1">
    <source>
        <dbReference type="EMBL" id="RPA95655.1"/>
    </source>
</evidence>
<organism evidence="1 2">
    <name type="scientific">Choiromyces venosus 120613-1</name>
    <dbReference type="NCBI Taxonomy" id="1336337"/>
    <lineage>
        <taxon>Eukaryota</taxon>
        <taxon>Fungi</taxon>
        <taxon>Dikarya</taxon>
        <taxon>Ascomycota</taxon>
        <taxon>Pezizomycotina</taxon>
        <taxon>Pezizomycetes</taxon>
        <taxon>Pezizales</taxon>
        <taxon>Tuberaceae</taxon>
        <taxon>Choiromyces</taxon>
    </lineage>
</organism>
<keyword evidence="2" id="KW-1185">Reference proteome</keyword>
<evidence type="ECO:0000313" key="2">
    <source>
        <dbReference type="Proteomes" id="UP000276215"/>
    </source>
</evidence>